<evidence type="ECO:0000313" key="2">
    <source>
        <dbReference type="EMBL" id="KAL0325424.1"/>
    </source>
</evidence>
<gene>
    <name evidence="2" type="ORF">Sradi_5111700</name>
</gene>
<evidence type="ECO:0000256" key="1">
    <source>
        <dbReference type="SAM" id="MobiDB-lite"/>
    </source>
</evidence>
<organism evidence="2">
    <name type="scientific">Sesamum radiatum</name>
    <name type="common">Black benniseed</name>
    <dbReference type="NCBI Taxonomy" id="300843"/>
    <lineage>
        <taxon>Eukaryota</taxon>
        <taxon>Viridiplantae</taxon>
        <taxon>Streptophyta</taxon>
        <taxon>Embryophyta</taxon>
        <taxon>Tracheophyta</taxon>
        <taxon>Spermatophyta</taxon>
        <taxon>Magnoliopsida</taxon>
        <taxon>eudicotyledons</taxon>
        <taxon>Gunneridae</taxon>
        <taxon>Pentapetalae</taxon>
        <taxon>asterids</taxon>
        <taxon>lamiids</taxon>
        <taxon>Lamiales</taxon>
        <taxon>Pedaliaceae</taxon>
        <taxon>Sesamum</taxon>
    </lineage>
</organism>
<sequence length="49" mass="5013">MPPALAGGGSALAPLAPTPPPSKVVGPVTDPLDVALPRTPPWRNYLRPC</sequence>
<feature type="region of interest" description="Disordered" evidence="1">
    <location>
        <begin position="1"/>
        <end position="25"/>
    </location>
</feature>
<protein>
    <submittedName>
        <fullName evidence="2">Uncharacterized protein</fullName>
    </submittedName>
</protein>
<dbReference type="AlphaFoldDB" id="A0AAW2M1Y5"/>
<proteinExistence type="predicted"/>
<reference evidence="2" key="1">
    <citation type="submission" date="2020-06" db="EMBL/GenBank/DDBJ databases">
        <authorList>
            <person name="Li T."/>
            <person name="Hu X."/>
            <person name="Zhang T."/>
            <person name="Song X."/>
            <person name="Zhang H."/>
            <person name="Dai N."/>
            <person name="Sheng W."/>
            <person name="Hou X."/>
            <person name="Wei L."/>
        </authorList>
    </citation>
    <scope>NUCLEOTIDE SEQUENCE</scope>
    <source>
        <strain evidence="2">G02</strain>
        <tissue evidence="2">Leaf</tissue>
    </source>
</reference>
<accession>A0AAW2M1Y5</accession>
<name>A0AAW2M1Y5_SESRA</name>
<feature type="compositionally biased region" description="Gly residues" evidence="1">
    <location>
        <begin position="1"/>
        <end position="10"/>
    </location>
</feature>
<reference evidence="2" key="2">
    <citation type="journal article" date="2024" name="Plant">
        <title>Genomic evolution and insights into agronomic trait innovations of Sesamum species.</title>
        <authorList>
            <person name="Miao H."/>
            <person name="Wang L."/>
            <person name="Qu L."/>
            <person name="Liu H."/>
            <person name="Sun Y."/>
            <person name="Le M."/>
            <person name="Wang Q."/>
            <person name="Wei S."/>
            <person name="Zheng Y."/>
            <person name="Lin W."/>
            <person name="Duan Y."/>
            <person name="Cao H."/>
            <person name="Xiong S."/>
            <person name="Wang X."/>
            <person name="Wei L."/>
            <person name="Li C."/>
            <person name="Ma Q."/>
            <person name="Ju M."/>
            <person name="Zhao R."/>
            <person name="Li G."/>
            <person name="Mu C."/>
            <person name="Tian Q."/>
            <person name="Mei H."/>
            <person name="Zhang T."/>
            <person name="Gao T."/>
            <person name="Zhang H."/>
        </authorList>
    </citation>
    <scope>NUCLEOTIDE SEQUENCE</scope>
    <source>
        <strain evidence="2">G02</strain>
    </source>
</reference>
<comment type="caution">
    <text evidence="2">The sequence shown here is derived from an EMBL/GenBank/DDBJ whole genome shotgun (WGS) entry which is preliminary data.</text>
</comment>
<dbReference type="EMBL" id="JACGWJ010000023">
    <property type="protein sequence ID" value="KAL0325424.1"/>
    <property type="molecule type" value="Genomic_DNA"/>
</dbReference>